<sequence length="305" mass="35898">MEFNSDSQFEFDAQIHLKFVKKLYKASGRMETGRAINSIPLLLPKLSEHWFSYDDVDVFEKKIRTFEKRCQTEAAECLARKIDSVGIEDKRKYDVGQSEKKWIMKDISQKWKYHKYVLRRKFFKQSKKTVQMNPPEHLHISADMWKEAVKLWTSEHWVVQLDFKRQWYEAQFARLAVYAPHLVGTERLKANRFMDGLWPIFIEKLGPHNIQTYTKMVQRAQLVEDTMAKVKGMRGKDNCKPVFVKKGAPNTAPTFHNNNNFNNNNNKRTNAGRDNAVDKKVKVEGRQFAENCKFCDKPGHRAEEC</sequence>
<dbReference type="Proteomes" id="UP000652761">
    <property type="component" value="Unassembled WGS sequence"/>
</dbReference>
<dbReference type="EMBL" id="NMUH01001514">
    <property type="protein sequence ID" value="MQL93067.1"/>
    <property type="molecule type" value="Genomic_DNA"/>
</dbReference>
<accession>A0A843VF07</accession>
<keyword evidence="3" id="KW-1185">Reference proteome</keyword>
<evidence type="ECO:0000313" key="2">
    <source>
        <dbReference type="EMBL" id="MQL93067.1"/>
    </source>
</evidence>
<evidence type="ECO:0000256" key="1">
    <source>
        <dbReference type="SAM" id="MobiDB-lite"/>
    </source>
</evidence>
<feature type="region of interest" description="Disordered" evidence="1">
    <location>
        <begin position="248"/>
        <end position="272"/>
    </location>
</feature>
<name>A0A843VF07_COLES</name>
<protein>
    <recommendedName>
        <fullName evidence="4">CCHC-type domain-containing protein</fullName>
    </recommendedName>
</protein>
<reference evidence="2" key="1">
    <citation type="submission" date="2017-07" db="EMBL/GenBank/DDBJ databases">
        <title>Taro Niue Genome Assembly and Annotation.</title>
        <authorList>
            <person name="Atibalentja N."/>
            <person name="Keating K."/>
            <person name="Fields C.J."/>
        </authorList>
    </citation>
    <scope>NUCLEOTIDE SEQUENCE</scope>
    <source>
        <strain evidence="2">Niue_2</strain>
        <tissue evidence="2">Leaf</tissue>
    </source>
</reference>
<organism evidence="2 3">
    <name type="scientific">Colocasia esculenta</name>
    <name type="common">Wild taro</name>
    <name type="synonym">Arum esculentum</name>
    <dbReference type="NCBI Taxonomy" id="4460"/>
    <lineage>
        <taxon>Eukaryota</taxon>
        <taxon>Viridiplantae</taxon>
        <taxon>Streptophyta</taxon>
        <taxon>Embryophyta</taxon>
        <taxon>Tracheophyta</taxon>
        <taxon>Spermatophyta</taxon>
        <taxon>Magnoliopsida</taxon>
        <taxon>Liliopsida</taxon>
        <taxon>Araceae</taxon>
        <taxon>Aroideae</taxon>
        <taxon>Colocasieae</taxon>
        <taxon>Colocasia</taxon>
    </lineage>
</organism>
<proteinExistence type="predicted"/>
<evidence type="ECO:0000313" key="3">
    <source>
        <dbReference type="Proteomes" id="UP000652761"/>
    </source>
</evidence>
<evidence type="ECO:0008006" key="4">
    <source>
        <dbReference type="Google" id="ProtNLM"/>
    </source>
</evidence>
<comment type="caution">
    <text evidence="2">The sequence shown here is derived from an EMBL/GenBank/DDBJ whole genome shotgun (WGS) entry which is preliminary data.</text>
</comment>
<dbReference type="AlphaFoldDB" id="A0A843VF07"/>
<gene>
    <name evidence="2" type="ORF">Taro_025704</name>
</gene>
<feature type="compositionally biased region" description="Low complexity" evidence="1">
    <location>
        <begin position="257"/>
        <end position="266"/>
    </location>
</feature>